<keyword evidence="7" id="KW-0067">ATP-binding</keyword>
<reference evidence="13" key="1">
    <citation type="journal article" date="2020" name="Nature">
        <title>Giant virus diversity and host interactions through global metagenomics.</title>
        <authorList>
            <person name="Schulz F."/>
            <person name="Roux S."/>
            <person name="Paez-Espino D."/>
            <person name="Jungbluth S."/>
            <person name="Walsh D.A."/>
            <person name="Denef V.J."/>
            <person name="McMahon K.D."/>
            <person name="Konstantinidis K.T."/>
            <person name="Eloe-Fadrosh E.A."/>
            <person name="Kyrpides N.C."/>
            <person name="Woyke T."/>
        </authorList>
    </citation>
    <scope>NUCLEOTIDE SEQUENCE</scope>
    <source>
        <strain evidence="13">GVMAG-S-ERX555965-48</strain>
    </source>
</reference>
<dbReference type="SUPFAM" id="SSF54495">
    <property type="entry name" value="UBC-like"/>
    <property type="match status" value="1"/>
</dbReference>
<evidence type="ECO:0000256" key="1">
    <source>
        <dbReference type="ARBA" id="ARBA00004496"/>
    </source>
</evidence>
<dbReference type="GO" id="GO:0004869">
    <property type="term" value="F:cysteine-type endopeptidase inhibitor activity"/>
    <property type="evidence" value="ECO:0007669"/>
    <property type="project" value="TreeGrafter"/>
</dbReference>
<keyword evidence="3" id="KW-0808">Transferase</keyword>
<dbReference type="InterPro" id="IPR016135">
    <property type="entry name" value="UBQ-conjugating_enzyme/RWD"/>
</dbReference>
<evidence type="ECO:0000256" key="7">
    <source>
        <dbReference type="ARBA" id="ARBA00022840"/>
    </source>
</evidence>
<proteinExistence type="predicted"/>
<dbReference type="PROSITE" id="PS50127">
    <property type="entry name" value="UBC_2"/>
    <property type="match status" value="1"/>
</dbReference>
<organism evidence="13">
    <name type="scientific">viral metagenome</name>
    <dbReference type="NCBI Taxonomy" id="1070528"/>
    <lineage>
        <taxon>unclassified sequences</taxon>
        <taxon>metagenomes</taxon>
        <taxon>organismal metagenomes</taxon>
    </lineage>
</organism>
<evidence type="ECO:0000313" key="13">
    <source>
        <dbReference type="EMBL" id="QHS83968.1"/>
    </source>
</evidence>
<dbReference type="Gene3D" id="3.10.110.10">
    <property type="entry name" value="Ubiquitin Conjugating Enzyme"/>
    <property type="match status" value="1"/>
</dbReference>
<protein>
    <recommendedName>
        <fullName evidence="8">Ubiquitin-conjugating enzyme E2 Z</fullName>
    </recommendedName>
    <alternativeName>
        <fullName evidence="9">E2 ubiquitin-conjugating enzyme Z</fullName>
    </alternativeName>
    <alternativeName>
        <fullName evidence="11">Ubiquitin carrier protein Z</fullName>
    </alternativeName>
    <alternativeName>
        <fullName evidence="10">Ubiquitin-protein ligase Z</fullName>
    </alternativeName>
</protein>
<dbReference type="GO" id="GO:0005737">
    <property type="term" value="C:cytoplasm"/>
    <property type="evidence" value="ECO:0007669"/>
    <property type="project" value="UniProtKB-SubCell"/>
</dbReference>
<evidence type="ECO:0000256" key="10">
    <source>
        <dbReference type="ARBA" id="ARBA00042316"/>
    </source>
</evidence>
<feature type="domain" description="UBC core" evidence="12">
    <location>
        <begin position="9"/>
        <end position="167"/>
    </location>
</feature>
<dbReference type="Pfam" id="PF00179">
    <property type="entry name" value="UQ_con"/>
    <property type="match status" value="1"/>
</dbReference>
<evidence type="ECO:0000259" key="12">
    <source>
        <dbReference type="PROSITE" id="PS50127"/>
    </source>
</evidence>
<name>A0A6C0AW41_9ZZZZ</name>
<evidence type="ECO:0000256" key="8">
    <source>
        <dbReference type="ARBA" id="ARBA00039894"/>
    </source>
</evidence>
<dbReference type="InterPro" id="IPR000608">
    <property type="entry name" value="UBC"/>
</dbReference>
<sequence length="239" mass="28309">MSEMIISKETMRRVLSDVKDIYKNPLNDNGIYYKHDEDNILKGYAMIVGPSDTPYQYGFYFFTINFPGNYPFQPPKVEFQQNPYNTRFHPNFYRNGKVCLSLLNTWRGEQWTSCQTLSSILLTICSVMTKDPLINEPGITVNHRDNIPFNKIITYQNFNFSIIDMILNNNISSRFKIFNEDIIECYKKNKLKIEELLNKLLEKYEEELLLRTGIYNMNIPVNYKNIKLKYDTIKKNIKV</sequence>
<evidence type="ECO:0000256" key="11">
    <source>
        <dbReference type="ARBA" id="ARBA00042401"/>
    </source>
</evidence>
<dbReference type="GO" id="GO:0043066">
    <property type="term" value="P:negative regulation of apoptotic process"/>
    <property type="evidence" value="ECO:0007669"/>
    <property type="project" value="TreeGrafter"/>
</dbReference>
<dbReference type="AlphaFoldDB" id="A0A6C0AW41"/>
<keyword evidence="6" id="KW-0833">Ubl conjugation pathway</keyword>
<accession>A0A6C0AW41</accession>
<keyword evidence="4" id="KW-0053">Apoptosis</keyword>
<evidence type="ECO:0000256" key="5">
    <source>
        <dbReference type="ARBA" id="ARBA00022741"/>
    </source>
</evidence>
<keyword evidence="2" id="KW-0963">Cytoplasm</keyword>
<dbReference type="PANTHER" id="PTHR46116:SF26">
    <property type="entry name" value="UBIQUITIN-CONJUGATING ENZYME E2 Z"/>
    <property type="match status" value="1"/>
</dbReference>
<dbReference type="EMBL" id="MN738770">
    <property type="protein sequence ID" value="QHS83968.1"/>
    <property type="molecule type" value="Genomic_DNA"/>
</dbReference>
<dbReference type="SMART" id="SM00212">
    <property type="entry name" value="UBCc"/>
    <property type="match status" value="1"/>
</dbReference>
<dbReference type="GO" id="GO:0005524">
    <property type="term" value="F:ATP binding"/>
    <property type="evidence" value="ECO:0007669"/>
    <property type="project" value="UniProtKB-KW"/>
</dbReference>
<evidence type="ECO:0000256" key="6">
    <source>
        <dbReference type="ARBA" id="ARBA00022786"/>
    </source>
</evidence>
<dbReference type="GO" id="GO:0005634">
    <property type="term" value="C:nucleus"/>
    <property type="evidence" value="ECO:0007669"/>
    <property type="project" value="TreeGrafter"/>
</dbReference>
<comment type="subcellular location">
    <subcellularLocation>
        <location evidence="1">Cytoplasm</location>
    </subcellularLocation>
</comment>
<dbReference type="PANTHER" id="PTHR46116">
    <property type="entry name" value="(E3-INDEPENDENT) E2 UBIQUITIN-CONJUGATING ENZYME"/>
    <property type="match status" value="1"/>
</dbReference>
<evidence type="ECO:0000256" key="9">
    <source>
        <dbReference type="ARBA" id="ARBA00041798"/>
    </source>
</evidence>
<dbReference type="GO" id="GO:0016740">
    <property type="term" value="F:transferase activity"/>
    <property type="evidence" value="ECO:0007669"/>
    <property type="project" value="UniProtKB-KW"/>
</dbReference>
<dbReference type="GO" id="GO:0006915">
    <property type="term" value="P:apoptotic process"/>
    <property type="evidence" value="ECO:0007669"/>
    <property type="project" value="UniProtKB-KW"/>
</dbReference>
<evidence type="ECO:0000256" key="3">
    <source>
        <dbReference type="ARBA" id="ARBA00022679"/>
    </source>
</evidence>
<evidence type="ECO:0000256" key="2">
    <source>
        <dbReference type="ARBA" id="ARBA00022490"/>
    </source>
</evidence>
<keyword evidence="5" id="KW-0547">Nucleotide-binding</keyword>
<evidence type="ECO:0000256" key="4">
    <source>
        <dbReference type="ARBA" id="ARBA00022703"/>
    </source>
</evidence>